<organism evidence="6 7">
    <name type="scientific">Penicillium frequentans</name>
    <dbReference type="NCBI Taxonomy" id="3151616"/>
    <lineage>
        <taxon>Eukaryota</taxon>
        <taxon>Fungi</taxon>
        <taxon>Dikarya</taxon>
        <taxon>Ascomycota</taxon>
        <taxon>Pezizomycotina</taxon>
        <taxon>Eurotiomycetes</taxon>
        <taxon>Eurotiomycetidae</taxon>
        <taxon>Eurotiales</taxon>
        <taxon>Aspergillaceae</taxon>
        <taxon>Penicillium</taxon>
    </lineage>
</organism>
<dbReference type="Gene3D" id="2.30.30.140">
    <property type="match status" value="1"/>
</dbReference>
<feature type="region of interest" description="Disordered" evidence="4">
    <location>
        <begin position="434"/>
        <end position="605"/>
    </location>
</feature>
<dbReference type="PANTHER" id="PTHR15321:SF3">
    <property type="entry name" value="TP53-BINDING PROTEIN 1"/>
    <property type="match status" value="1"/>
</dbReference>
<keyword evidence="7" id="KW-1185">Reference proteome</keyword>
<dbReference type="Proteomes" id="UP001220324">
    <property type="component" value="Unassembled WGS sequence"/>
</dbReference>
<dbReference type="GO" id="GO:0000077">
    <property type="term" value="P:DNA damage checkpoint signaling"/>
    <property type="evidence" value="ECO:0007669"/>
    <property type="project" value="TreeGrafter"/>
</dbReference>
<keyword evidence="2" id="KW-0227">DNA damage</keyword>
<evidence type="ECO:0000313" key="7">
    <source>
        <dbReference type="Proteomes" id="UP001220324"/>
    </source>
</evidence>
<dbReference type="GO" id="GO:0045944">
    <property type="term" value="P:positive regulation of transcription by RNA polymerase II"/>
    <property type="evidence" value="ECO:0007669"/>
    <property type="project" value="TreeGrafter"/>
</dbReference>
<comment type="caution">
    <text evidence="6">The sequence shown here is derived from an EMBL/GenBank/DDBJ whole genome shotgun (WGS) entry which is preliminary data.</text>
</comment>
<feature type="region of interest" description="Disordered" evidence="4">
    <location>
        <begin position="763"/>
        <end position="789"/>
    </location>
</feature>
<evidence type="ECO:0000256" key="4">
    <source>
        <dbReference type="SAM" id="MobiDB-lite"/>
    </source>
</evidence>
<comment type="subcellular location">
    <subcellularLocation>
        <location evidence="1">Nucleus</location>
    </subcellularLocation>
</comment>
<evidence type="ECO:0000313" key="6">
    <source>
        <dbReference type="EMBL" id="KAJ5524631.1"/>
    </source>
</evidence>
<keyword evidence="3" id="KW-0539">Nucleus</keyword>
<dbReference type="Gene3D" id="3.40.50.10190">
    <property type="entry name" value="BRCT domain"/>
    <property type="match status" value="1"/>
</dbReference>
<dbReference type="SMART" id="SM00292">
    <property type="entry name" value="BRCT"/>
    <property type="match status" value="1"/>
</dbReference>
<feature type="domain" description="BRCT" evidence="5">
    <location>
        <begin position="797"/>
        <end position="923"/>
    </location>
</feature>
<feature type="compositionally biased region" description="Polar residues" evidence="4">
    <location>
        <begin position="450"/>
        <end position="463"/>
    </location>
</feature>
<feature type="compositionally biased region" description="Basic and acidic residues" evidence="4">
    <location>
        <begin position="236"/>
        <end position="245"/>
    </location>
</feature>
<dbReference type="PANTHER" id="PTHR15321">
    <property type="entry name" value="TUMOR SUPPRESSOR P53-BINDING PROTEIN 1"/>
    <property type="match status" value="1"/>
</dbReference>
<dbReference type="CDD" id="cd17745">
    <property type="entry name" value="BRCT_p53bp1_rpt1"/>
    <property type="match status" value="1"/>
</dbReference>
<name>A0AAD6G917_9EURO</name>
<feature type="compositionally biased region" description="Polar residues" evidence="4">
    <location>
        <begin position="201"/>
        <end position="210"/>
    </location>
</feature>
<dbReference type="InterPro" id="IPR013914">
    <property type="entry name" value="Rad9_Rad53-bd_dom_fun"/>
</dbReference>
<dbReference type="InterPro" id="IPR047249">
    <property type="entry name" value="BRCT_p53bp1-like_rpt1"/>
</dbReference>
<sequence>MKESQSRRDKSLGERLTRSADDMHSDDPLDQEFNKESSFVENARRKRLFDEETAAQFAALNAPARSEDRATSPEYLDMHVDETGAAGSEEETEQEDDMGPQVPQSQELPHSSEEDKENYPSMVNETDSAHDRLSQVLGIENEPLSQADARPEHDVGSTQLGSIDVHDRDLSSGRSSQVMVKDSQQSPQPTPRPNNYEVQAEQRSFTLQLDPNSNNINNANISPIRRLIQSTPPPPRPEDRPHVDADSQTQERQVEMVQNTSSNENARLNSSNPHALPRTGPFSNSSQGGPGNKSSSMPSRVTETPVHLRPDLGDMARLTSIPETSPSRTQSNEWEAESNGDGMNNEDDDLPPMLPAGSVHRVGQVRHSQSRALSSPIKTLVSQAQSQILSSPSGRQRRALTEIASDCSPQVDFKIGDIGLDFFTADDDQYNSLVIDGSPTRPRKRRRGNLGQSFGQSFNTSDTAVPATPRAQPPKTTAPIHESPAQQISSAAVHEPAPARRQSRPAARDENVWEIGDSPQQPIVRRRSRHSRVAAPRDMTKRPAQAQKPNVEEPVRPVIAQRPASVASSELTELTDVDVDSDRPLSDSHTANSPPTTPRSARTYSDNTIIAPHQVVAVWMGQKRAYYPATCFGTPLGVPQTKYTVKFEDSLPVEVLKGLVKRFELRVGDAVKVDMHGVPKVTHVVRGLEGKLTKEELFQDADNGFCPQTDIYGHTTVILGPKQRKSLPNGGLNNSENVIKVPIGRIYLDMTLWNQFKDRDFTYHQPEPAPQATVSHSPEKSSLPASPNTRFSRSIQSASGIFANMAFAVSFTEDDGSKDRISQLITDNGGSILLDGFTELFETSSIIPFETPTKSDKIQSGSLGLRLTSLAENVGFACLIADTHSRREKYMQALALGLPCLSGRWVEDCVAKGRVLDWDVYLLPAGDSTYLNGATKSRMMVPTPPCDTRLSDTIAARPKLLGGKSVLIVTGRGKAEKKRRAYIFLTFALGASRVERVPDLETARALMQSQSEASLPCSWDLVYVDDADQSSAKSMLTPRPKTQRISLVHGKKRKHSAVFTLTSSVDDPLPTARVVGNEFVCQSLILGRLFEE</sequence>
<gene>
    <name evidence="6" type="ORF">N7494_011281</name>
</gene>
<accession>A0AAD6G917</accession>
<evidence type="ECO:0000256" key="2">
    <source>
        <dbReference type="ARBA" id="ARBA00022763"/>
    </source>
</evidence>
<feature type="compositionally biased region" description="Polar residues" evidence="4">
    <location>
        <begin position="281"/>
        <end position="302"/>
    </location>
</feature>
<feature type="compositionally biased region" description="Low complexity" evidence="4">
    <location>
        <begin position="211"/>
        <end position="224"/>
    </location>
</feature>
<evidence type="ECO:0000256" key="3">
    <source>
        <dbReference type="ARBA" id="ARBA00023242"/>
    </source>
</evidence>
<dbReference type="GO" id="GO:0042393">
    <property type="term" value="F:histone binding"/>
    <property type="evidence" value="ECO:0007669"/>
    <property type="project" value="TreeGrafter"/>
</dbReference>
<dbReference type="FunFam" id="3.40.50.10190:FF:000083">
    <property type="entry name" value="DNA damage repair protein (Rad9)"/>
    <property type="match status" value="1"/>
</dbReference>
<dbReference type="InterPro" id="IPR001357">
    <property type="entry name" value="BRCT_dom"/>
</dbReference>
<dbReference type="InterPro" id="IPR047252">
    <property type="entry name" value="TP53BP1-like"/>
</dbReference>
<dbReference type="InterPro" id="IPR036420">
    <property type="entry name" value="BRCT_dom_sf"/>
</dbReference>
<evidence type="ECO:0000259" key="5">
    <source>
        <dbReference type="PROSITE" id="PS50172"/>
    </source>
</evidence>
<feature type="compositionally biased region" description="Polar residues" evidence="4">
    <location>
        <begin position="172"/>
        <end position="187"/>
    </location>
</feature>
<feature type="compositionally biased region" description="Polar residues" evidence="4">
    <location>
        <begin position="246"/>
        <end position="273"/>
    </location>
</feature>
<feature type="compositionally biased region" description="Acidic residues" evidence="4">
    <location>
        <begin position="334"/>
        <end position="350"/>
    </location>
</feature>
<feature type="compositionally biased region" description="Basic and acidic residues" evidence="4">
    <location>
        <begin position="1"/>
        <end position="35"/>
    </location>
</feature>
<feature type="compositionally biased region" description="Basic and acidic residues" evidence="4">
    <location>
        <begin position="65"/>
        <end position="82"/>
    </location>
</feature>
<dbReference type="PROSITE" id="PS50172">
    <property type="entry name" value="BRCT"/>
    <property type="match status" value="1"/>
</dbReference>
<protein>
    <recommendedName>
        <fullName evidence="5">BRCT domain-containing protein</fullName>
    </recommendedName>
</protein>
<feature type="region of interest" description="Disordered" evidence="4">
    <location>
        <begin position="1"/>
        <end position="38"/>
    </location>
</feature>
<dbReference type="GO" id="GO:0005634">
    <property type="term" value="C:nucleus"/>
    <property type="evidence" value="ECO:0007669"/>
    <property type="project" value="UniProtKB-SubCell"/>
</dbReference>
<reference evidence="6 7" key="1">
    <citation type="journal article" date="2023" name="IMA Fungus">
        <title>Comparative genomic study of the Penicillium genus elucidates a diverse pangenome and 15 lateral gene transfer events.</title>
        <authorList>
            <person name="Petersen C."/>
            <person name="Sorensen T."/>
            <person name="Nielsen M.R."/>
            <person name="Sondergaard T.E."/>
            <person name="Sorensen J.L."/>
            <person name="Fitzpatrick D.A."/>
            <person name="Frisvad J.C."/>
            <person name="Nielsen K.L."/>
        </authorList>
    </citation>
    <scope>NUCLEOTIDE SEQUENCE [LARGE SCALE GENOMIC DNA]</scope>
    <source>
        <strain evidence="6 7">IBT 35679</strain>
    </source>
</reference>
<feature type="compositionally biased region" description="Polar residues" evidence="4">
    <location>
        <begin position="321"/>
        <end position="333"/>
    </location>
</feature>
<dbReference type="Pfam" id="PF08605">
    <property type="entry name" value="Rad9_Rad53_bind"/>
    <property type="match status" value="1"/>
</dbReference>
<dbReference type="SUPFAM" id="SSF52113">
    <property type="entry name" value="BRCT domain"/>
    <property type="match status" value="1"/>
</dbReference>
<evidence type="ECO:0000256" key="1">
    <source>
        <dbReference type="ARBA" id="ARBA00004123"/>
    </source>
</evidence>
<dbReference type="EMBL" id="JAQIZZ010000008">
    <property type="protein sequence ID" value="KAJ5524631.1"/>
    <property type="molecule type" value="Genomic_DNA"/>
</dbReference>
<feature type="compositionally biased region" description="Acidic residues" evidence="4">
    <location>
        <begin position="88"/>
        <end position="98"/>
    </location>
</feature>
<dbReference type="AlphaFoldDB" id="A0AAD6G917"/>
<feature type="region of interest" description="Disordered" evidence="4">
    <location>
        <begin position="58"/>
        <end position="357"/>
    </location>
</feature>
<proteinExistence type="predicted"/>
<feature type="compositionally biased region" description="Polar residues" evidence="4">
    <location>
        <begin position="587"/>
        <end position="605"/>
    </location>
</feature>